<dbReference type="InterPro" id="IPR029332">
    <property type="entry name" value="PEHE_dom"/>
</dbReference>
<dbReference type="PANTHER" id="PTHR21656">
    <property type="entry name" value="MALE-SPECIFIC LETHAL-1 PROTEIN"/>
    <property type="match status" value="1"/>
</dbReference>
<dbReference type="FunFam" id="1.20.5.170:FF:000047">
    <property type="entry name" value="male-specific lethal 1 homolog isoform X1"/>
    <property type="match status" value="1"/>
</dbReference>
<evidence type="ECO:0000256" key="3">
    <source>
        <dbReference type="ARBA" id="ARBA00022853"/>
    </source>
</evidence>
<dbReference type="STRING" id="8022.A0A060W9B7"/>
<dbReference type="GO" id="GO:0016607">
    <property type="term" value="C:nuclear speck"/>
    <property type="evidence" value="ECO:0007669"/>
    <property type="project" value="UniProtKB-SubCell"/>
</dbReference>
<feature type="compositionally biased region" description="Basic and acidic residues" evidence="8">
    <location>
        <begin position="319"/>
        <end position="330"/>
    </location>
</feature>
<dbReference type="InterPro" id="IPR026711">
    <property type="entry name" value="Msl-1"/>
</dbReference>
<dbReference type="PANTHER" id="PTHR21656:SF2">
    <property type="entry name" value="MALE-SPECIFIC LETHAL 1 HOMOLOG"/>
    <property type="match status" value="1"/>
</dbReference>
<dbReference type="GO" id="GO:0072487">
    <property type="term" value="C:MSL complex"/>
    <property type="evidence" value="ECO:0007669"/>
    <property type="project" value="InterPro"/>
</dbReference>
<gene>
    <name evidence="10" type="ORF">GSONMT00065969001</name>
</gene>
<evidence type="ECO:0000256" key="5">
    <source>
        <dbReference type="ARBA" id="ARBA00023242"/>
    </source>
</evidence>
<reference evidence="10" key="2">
    <citation type="submission" date="2014-03" db="EMBL/GenBank/DDBJ databases">
        <authorList>
            <person name="Genoscope - CEA"/>
        </authorList>
    </citation>
    <scope>NUCLEOTIDE SEQUENCE</scope>
</reference>
<comment type="subcellular location">
    <subcellularLocation>
        <location evidence="1">Nucleus speckle</location>
    </subcellularLocation>
    <subcellularLocation>
        <location evidence="2">Nucleus</location>
        <location evidence="2">Nucleoplasm</location>
    </subcellularLocation>
</comment>
<evidence type="ECO:0000256" key="6">
    <source>
        <dbReference type="ARBA" id="ARBA00061695"/>
    </source>
</evidence>
<evidence type="ECO:0000256" key="7">
    <source>
        <dbReference type="SAM" id="Coils"/>
    </source>
</evidence>
<feature type="region of interest" description="Disordered" evidence="8">
    <location>
        <begin position="297"/>
        <end position="352"/>
    </location>
</feature>
<dbReference type="SMART" id="SM01300">
    <property type="entry name" value="PEHE"/>
    <property type="match status" value="1"/>
</dbReference>
<dbReference type="PROSITE" id="PS52052">
    <property type="entry name" value="PEHE"/>
    <property type="match status" value="1"/>
</dbReference>
<protein>
    <recommendedName>
        <fullName evidence="9">PEHE domain-containing protein</fullName>
    </recommendedName>
</protein>
<name>A0A060W9B7_ONCMY</name>
<evidence type="ECO:0000313" key="10">
    <source>
        <dbReference type="EMBL" id="CDQ61819.1"/>
    </source>
</evidence>
<keyword evidence="5" id="KW-0539">Nucleus</keyword>
<evidence type="ECO:0000313" key="11">
    <source>
        <dbReference type="Proteomes" id="UP000193380"/>
    </source>
</evidence>
<dbReference type="GO" id="GO:0006325">
    <property type="term" value="P:chromatin organization"/>
    <property type="evidence" value="ECO:0007669"/>
    <property type="project" value="UniProtKB-KW"/>
</dbReference>
<organism evidence="10 11">
    <name type="scientific">Oncorhynchus mykiss</name>
    <name type="common">Rainbow trout</name>
    <name type="synonym">Salmo gairdneri</name>
    <dbReference type="NCBI Taxonomy" id="8022"/>
    <lineage>
        <taxon>Eukaryota</taxon>
        <taxon>Metazoa</taxon>
        <taxon>Chordata</taxon>
        <taxon>Craniata</taxon>
        <taxon>Vertebrata</taxon>
        <taxon>Euteleostomi</taxon>
        <taxon>Actinopterygii</taxon>
        <taxon>Neopterygii</taxon>
        <taxon>Teleostei</taxon>
        <taxon>Protacanthopterygii</taxon>
        <taxon>Salmoniformes</taxon>
        <taxon>Salmonidae</taxon>
        <taxon>Salmoninae</taxon>
        <taxon>Oncorhynchus</taxon>
    </lineage>
</organism>
<evidence type="ECO:0000256" key="1">
    <source>
        <dbReference type="ARBA" id="ARBA00004324"/>
    </source>
</evidence>
<proteinExistence type="inferred from homology"/>
<dbReference type="InterPro" id="IPR031840">
    <property type="entry name" value="MSL1_dimer"/>
</dbReference>
<dbReference type="Pfam" id="PF16801">
    <property type="entry name" value="MSL1_dimer"/>
    <property type="match status" value="1"/>
</dbReference>
<dbReference type="PaxDb" id="8022-A0A060W9B7"/>
<dbReference type="AlphaFoldDB" id="A0A060W9B7"/>
<reference evidence="10" key="1">
    <citation type="journal article" date="2014" name="Nat. Commun.">
        <title>The rainbow trout genome provides novel insights into evolution after whole-genome duplication in vertebrates.</title>
        <authorList>
            <person name="Berthelot C."/>
            <person name="Brunet F."/>
            <person name="Chalopin D."/>
            <person name="Juanchich A."/>
            <person name="Bernard M."/>
            <person name="Noel B."/>
            <person name="Bento P."/>
            <person name="Da Silva C."/>
            <person name="Labadie K."/>
            <person name="Alberti A."/>
            <person name="Aury J.M."/>
            <person name="Louis A."/>
            <person name="Dehais P."/>
            <person name="Bardou P."/>
            <person name="Montfort J."/>
            <person name="Klopp C."/>
            <person name="Cabau C."/>
            <person name="Gaspin C."/>
            <person name="Thorgaard G.H."/>
            <person name="Boussaha M."/>
            <person name="Quillet E."/>
            <person name="Guyomard R."/>
            <person name="Galiana D."/>
            <person name="Bobe J."/>
            <person name="Volff J.N."/>
            <person name="Genet C."/>
            <person name="Wincker P."/>
            <person name="Jaillon O."/>
            <person name="Roest Crollius H."/>
            <person name="Guiguen Y."/>
        </authorList>
    </citation>
    <scope>NUCLEOTIDE SEQUENCE [LARGE SCALE GENOMIC DNA]</scope>
</reference>
<comment type="similarity">
    <text evidence="6">Belongs to the msl-1 family.</text>
</comment>
<dbReference type="GO" id="GO:0045893">
    <property type="term" value="P:positive regulation of DNA-templated transcription"/>
    <property type="evidence" value="ECO:0007669"/>
    <property type="project" value="UniProtKB-ARBA"/>
</dbReference>
<dbReference type="Gene3D" id="1.20.5.170">
    <property type="match status" value="1"/>
</dbReference>
<feature type="domain" description="PEHE" evidence="9">
    <location>
        <begin position="393"/>
        <end position="512"/>
    </location>
</feature>
<dbReference type="Pfam" id="PF15275">
    <property type="entry name" value="PEHE"/>
    <property type="match status" value="1"/>
</dbReference>
<dbReference type="EMBL" id="FR904390">
    <property type="protein sequence ID" value="CDQ61819.1"/>
    <property type="molecule type" value="Genomic_DNA"/>
</dbReference>
<dbReference type="Proteomes" id="UP000193380">
    <property type="component" value="Unassembled WGS sequence"/>
</dbReference>
<evidence type="ECO:0000259" key="9">
    <source>
        <dbReference type="PROSITE" id="PS52052"/>
    </source>
</evidence>
<feature type="coiled-coil region" evidence="7">
    <location>
        <begin position="196"/>
        <end position="237"/>
    </location>
</feature>
<keyword evidence="3" id="KW-0156">Chromatin regulator</keyword>
<accession>A0A060W9B7</accession>
<evidence type="ECO:0000256" key="4">
    <source>
        <dbReference type="ARBA" id="ARBA00023054"/>
    </source>
</evidence>
<keyword evidence="4 7" id="KW-0175">Coiled coil</keyword>
<evidence type="ECO:0000256" key="2">
    <source>
        <dbReference type="ARBA" id="ARBA00004642"/>
    </source>
</evidence>
<sequence>MTMRSTLFANAGFKLDTEKLDFDKSQVGTANVVNSITIKRESCDFVIDVHDVHGAIHKTGGELLSKTKLLDQNYIIRTPVAAQNKAEGALVQGDNWGSTGVLSYSGRQMGGEGIPIKGKLILSDSMDNTELVSNNNSKDAGTDESTRGVSTGGVVNTASIELSTEGKWRNIRKTPANPHTQATCLQQILLLQLDLIEQQQQQLQSKDKEIDELKADKETLLARIERMERRLQLTRKDPRDKRLFQPLEPWTPDKEDLWDLEVGDSPQTPIPRSLPFSRGDKGLKSRKFCFLDSKIQKSRGGKGSKFAPSKSECGAGSPHQRELRNKETPEKTGFGRSAVEGGTLQSSNEDPELTARMEELPFMSTTEMYLCRWHQPPPSPQREPSPSPKKEEVVAIPSWRENIMEPLDEEAASVIPEMLEDSVFLKRHAKLELDEKRRKRWDIQRIREQRMFQRLQQRMNKKKGIQESEPEVSSFYPDTEDVESIIITPFLPVVAFGRPLPKLTQQWYHGAGGGAGRVSQKDLSSKCKYLFFPISMSFKLSKLNICHPKHSSQSQSFSCLFFPLFLKKMFYKNRNFDLPWLDERSRCRIEVPKKHTPHRTCRK</sequence>
<evidence type="ECO:0000256" key="8">
    <source>
        <dbReference type="SAM" id="MobiDB-lite"/>
    </source>
</evidence>
<dbReference type="Gene3D" id="6.10.250.2000">
    <property type="match status" value="1"/>
</dbReference>
<dbReference type="GO" id="GO:0003682">
    <property type="term" value="F:chromatin binding"/>
    <property type="evidence" value="ECO:0007669"/>
    <property type="project" value="TreeGrafter"/>
</dbReference>